<dbReference type="EMBL" id="CP046051">
    <property type="protein sequence ID" value="QKN24174.1"/>
    <property type="molecule type" value="Genomic_DNA"/>
</dbReference>
<evidence type="ECO:0000256" key="6">
    <source>
        <dbReference type="RuleBase" id="RU004355"/>
    </source>
</evidence>
<organism evidence="9 11">
    <name type="scientific">Caproicibacterium lactatifermentans</name>
    <dbReference type="NCBI Taxonomy" id="2666138"/>
    <lineage>
        <taxon>Bacteria</taxon>
        <taxon>Bacillati</taxon>
        <taxon>Bacillota</taxon>
        <taxon>Clostridia</taxon>
        <taxon>Eubacteriales</taxon>
        <taxon>Oscillospiraceae</taxon>
        <taxon>Caproicibacterium</taxon>
    </lineage>
</organism>
<evidence type="ECO:0000256" key="3">
    <source>
        <dbReference type="ARBA" id="ARBA00022801"/>
    </source>
</evidence>
<reference evidence="10" key="2">
    <citation type="journal article" date="2021" name="Appl. Environ. Microbiol.">
        <title>Adaptability of a Caproate-Producing Bacterium Contributes to Its Dominance in an Anaerobic Fermentation System.</title>
        <authorList>
            <person name="Wang H."/>
            <person name="Gu Y."/>
            <person name="Zhou W."/>
            <person name="Zhao D."/>
            <person name="Qiao Z."/>
            <person name="Zheng J."/>
            <person name="Gao J."/>
            <person name="Chen X."/>
            <person name="Ren C."/>
            <person name="Xu Y."/>
        </authorList>
    </citation>
    <scope>NUCLEOTIDE SEQUENCE</scope>
    <source>
        <strain evidence="10">JNU-WLY1368</strain>
    </source>
</reference>
<evidence type="ECO:0000259" key="8">
    <source>
        <dbReference type="Pfam" id="PF13742"/>
    </source>
</evidence>
<keyword evidence="3 5" id="KW-0378">Hydrolase</keyword>
<evidence type="ECO:0000256" key="4">
    <source>
        <dbReference type="ARBA" id="ARBA00022839"/>
    </source>
</evidence>
<dbReference type="GO" id="GO:0009318">
    <property type="term" value="C:exodeoxyribonuclease VII complex"/>
    <property type="evidence" value="ECO:0007669"/>
    <property type="project" value="UniProtKB-UniRule"/>
</dbReference>
<evidence type="ECO:0000256" key="2">
    <source>
        <dbReference type="ARBA" id="ARBA00022722"/>
    </source>
</evidence>
<dbReference type="Pfam" id="PF13742">
    <property type="entry name" value="tRNA_anti_2"/>
    <property type="match status" value="1"/>
</dbReference>
<dbReference type="NCBIfam" id="TIGR00237">
    <property type="entry name" value="xseA"/>
    <property type="match status" value="1"/>
</dbReference>
<sequence length="387" mass="42849">MIPSCVLTVTQINLYVKSLLEGDEKLHCVYVTGEISNFTDHYRSGHLYFSLKDEKCAVKAVMFASSARRLRFHPQNGIKVLVRGRISSYEVSGQYQLYVEEMQPVGAGERALAYEQLKEKLRREGLFDAERKKELPRYPTKIGVITSPTGAVIHDIQNVTARRWPLAEILLYPVAVQGEGAAPQLVQALQYFSSRSCADVLIIGRGGGSAEDLWAFNEEAVVRAVAACPLPVISAVGHETDVTLTDFAADLRAPTPSAAAELAVPDGEKLKNALLQTAVSMHMGLENRLNDERMQLDLLSQSLQEALEKPTQLRQQELGVLAGRLEDLNPLRVLRRGYSVVTSIDGQVLMSPEKIHTGEQVQVRMDQGTLLCTVDKKENLHESENDI</sequence>
<dbReference type="KEGG" id="clf:GJQ69_06565"/>
<dbReference type="AlphaFoldDB" id="A0A859DRA8"/>
<dbReference type="InterPro" id="IPR003753">
    <property type="entry name" value="Exonuc_VII_L"/>
</dbReference>
<dbReference type="EMBL" id="CP046161">
    <property type="protein sequence ID" value="QKO30757.1"/>
    <property type="molecule type" value="Genomic_DNA"/>
</dbReference>
<dbReference type="EC" id="3.1.11.6" evidence="5"/>
<keyword evidence="2 5" id="KW-0540">Nuclease</keyword>
<dbReference type="GO" id="GO:0008855">
    <property type="term" value="F:exodeoxyribonuclease VII activity"/>
    <property type="evidence" value="ECO:0007669"/>
    <property type="project" value="UniProtKB-UniRule"/>
</dbReference>
<evidence type="ECO:0000313" key="9">
    <source>
        <dbReference type="EMBL" id="QKN24174.1"/>
    </source>
</evidence>
<comment type="similarity">
    <text evidence="5 6">Belongs to the XseA family.</text>
</comment>
<gene>
    <name evidence="5 9" type="primary">xseA</name>
    <name evidence="9" type="ORF">GJQ69_06565</name>
    <name evidence="10" type="ORF">GKP14_06960</name>
</gene>
<evidence type="ECO:0000313" key="11">
    <source>
        <dbReference type="Proteomes" id="UP000501316"/>
    </source>
</evidence>
<dbReference type="GO" id="GO:0003676">
    <property type="term" value="F:nucleic acid binding"/>
    <property type="evidence" value="ECO:0007669"/>
    <property type="project" value="InterPro"/>
</dbReference>
<comment type="function">
    <text evidence="5">Bidirectionally degrades single-stranded DNA into large acid-insoluble oligonucleotides, which are then degraded further into small acid-soluble oligonucleotides.</text>
</comment>
<proteinExistence type="inferred from homology"/>
<evidence type="ECO:0000313" key="12">
    <source>
        <dbReference type="Proteomes" id="UP000509623"/>
    </source>
</evidence>
<feature type="domain" description="OB-fold nucleic acid binding" evidence="8">
    <location>
        <begin position="7"/>
        <end position="103"/>
    </location>
</feature>
<dbReference type="PANTHER" id="PTHR30008:SF0">
    <property type="entry name" value="EXODEOXYRIBONUCLEASE 7 LARGE SUBUNIT"/>
    <property type="match status" value="1"/>
</dbReference>
<dbReference type="Pfam" id="PF02601">
    <property type="entry name" value="Exonuc_VII_L"/>
    <property type="match status" value="1"/>
</dbReference>
<feature type="domain" description="Exonuclease VII large subunit C-terminal" evidence="7">
    <location>
        <begin position="126"/>
        <end position="316"/>
    </location>
</feature>
<protein>
    <recommendedName>
        <fullName evidence="5">Exodeoxyribonuclease 7 large subunit</fullName>
        <ecNumber evidence="5">3.1.11.6</ecNumber>
    </recommendedName>
    <alternativeName>
        <fullName evidence="5">Exodeoxyribonuclease VII large subunit</fullName>
        <shortName evidence="5">Exonuclease VII large subunit</shortName>
    </alternativeName>
</protein>
<keyword evidence="1 5" id="KW-0963">Cytoplasm</keyword>
<evidence type="ECO:0000256" key="5">
    <source>
        <dbReference type="HAMAP-Rule" id="MF_00378"/>
    </source>
</evidence>
<comment type="subunit">
    <text evidence="5">Heterooligomer composed of large and small subunits.</text>
</comment>
<comment type="catalytic activity">
    <reaction evidence="5 6">
        <text>Exonucleolytic cleavage in either 5'- to 3'- or 3'- to 5'-direction to yield nucleoside 5'-phosphates.</text>
        <dbReference type="EC" id="3.1.11.6"/>
    </reaction>
</comment>
<dbReference type="RefSeq" id="WP_086035498.1">
    <property type="nucleotide sequence ID" value="NZ_CP046051.1"/>
</dbReference>
<comment type="subcellular location">
    <subcellularLocation>
        <location evidence="5 6">Cytoplasm</location>
    </subcellularLocation>
</comment>
<keyword evidence="12" id="KW-1185">Reference proteome</keyword>
<name>A0A859DRA8_9FIRM</name>
<reference evidence="11 12" key="1">
    <citation type="submission" date="2019-11" db="EMBL/GenBank/DDBJ databases">
        <authorList>
            <person name="Ren C."/>
            <person name="Wang H."/>
            <person name="Xu Y."/>
        </authorList>
    </citation>
    <scope>NUCLEOTIDE SEQUENCE [LARGE SCALE GENOMIC DNA]</scope>
    <source>
        <strain evidence="12">JNU-WLY1368</strain>
        <strain evidence="9 11">LBM 19010</strain>
    </source>
</reference>
<keyword evidence="4 5" id="KW-0269">Exonuclease</keyword>
<dbReference type="InterPro" id="IPR025824">
    <property type="entry name" value="OB-fold_nuc-bd_dom"/>
</dbReference>
<dbReference type="GO" id="GO:0005737">
    <property type="term" value="C:cytoplasm"/>
    <property type="evidence" value="ECO:0007669"/>
    <property type="project" value="UniProtKB-SubCell"/>
</dbReference>
<dbReference type="CDD" id="cd04489">
    <property type="entry name" value="ExoVII_LU_OBF"/>
    <property type="match status" value="1"/>
</dbReference>
<evidence type="ECO:0000259" key="7">
    <source>
        <dbReference type="Pfam" id="PF02601"/>
    </source>
</evidence>
<dbReference type="Proteomes" id="UP000509623">
    <property type="component" value="Chromosome"/>
</dbReference>
<dbReference type="InterPro" id="IPR020579">
    <property type="entry name" value="Exonuc_VII_lsu_C"/>
</dbReference>
<evidence type="ECO:0000256" key="1">
    <source>
        <dbReference type="ARBA" id="ARBA00022490"/>
    </source>
</evidence>
<reference evidence="10" key="3">
    <citation type="journal article" date="2022" name="Int. J. Syst. Evol. Microbiol.">
        <title>Caproicibacterium lactatifermentans sp. nov., isolated from pit clay used for the production of Chinese strong aroma-type liquor.</title>
        <authorList>
            <person name="Wang H."/>
            <person name="Gu Y."/>
            <person name="Zhao D."/>
            <person name="Qiao Z."/>
            <person name="Zheng J."/>
            <person name="Gao J."/>
            <person name="Ren C."/>
            <person name="Xu Y."/>
        </authorList>
    </citation>
    <scope>NUCLEOTIDE SEQUENCE</scope>
    <source>
        <strain evidence="10">JNU-WLY1368</strain>
    </source>
</reference>
<dbReference type="Proteomes" id="UP000501316">
    <property type="component" value="Chromosome"/>
</dbReference>
<dbReference type="HAMAP" id="MF_00378">
    <property type="entry name" value="Exonuc_7_L"/>
    <property type="match status" value="1"/>
</dbReference>
<accession>A0A859DRA8</accession>
<dbReference type="PANTHER" id="PTHR30008">
    <property type="entry name" value="EXODEOXYRIBONUCLEASE 7 LARGE SUBUNIT"/>
    <property type="match status" value="1"/>
</dbReference>
<dbReference type="GO" id="GO:0006308">
    <property type="term" value="P:DNA catabolic process"/>
    <property type="evidence" value="ECO:0007669"/>
    <property type="project" value="UniProtKB-UniRule"/>
</dbReference>
<evidence type="ECO:0000313" key="10">
    <source>
        <dbReference type="EMBL" id="QKO30757.1"/>
    </source>
</evidence>